<proteinExistence type="predicted"/>
<comment type="caution">
    <text evidence="2">The sequence shown here is derived from an EMBL/GenBank/DDBJ whole genome shotgun (WGS) entry which is preliminary data.</text>
</comment>
<dbReference type="Proteomes" id="UP001153076">
    <property type="component" value="Unassembled WGS sequence"/>
</dbReference>
<keyword evidence="3" id="KW-1185">Reference proteome</keyword>
<organism evidence="2 3">
    <name type="scientific">Carnegiea gigantea</name>
    <dbReference type="NCBI Taxonomy" id="171969"/>
    <lineage>
        <taxon>Eukaryota</taxon>
        <taxon>Viridiplantae</taxon>
        <taxon>Streptophyta</taxon>
        <taxon>Embryophyta</taxon>
        <taxon>Tracheophyta</taxon>
        <taxon>Spermatophyta</taxon>
        <taxon>Magnoliopsida</taxon>
        <taxon>eudicotyledons</taxon>
        <taxon>Gunneridae</taxon>
        <taxon>Pentapetalae</taxon>
        <taxon>Caryophyllales</taxon>
        <taxon>Cactineae</taxon>
        <taxon>Cactaceae</taxon>
        <taxon>Cactoideae</taxon>
        <taxon>Echinocereeae</taxon>
        <taxon>Carnegiea</taxon>
    </lineage>
</organism>
<sequence>MIEGTKVLSVCYEGRRIFIKNVNLDKYQILDLHRDAKRKIRKAWIELPEYFGFMHYGPGSKRKLLLESGNDWVHLSTFKIFTAYNLEDIDVGLGRLSSYDLRSLSHSTSASHYDAVSESGLNDKDEEKSGSDKEETDADSEDDIDSEVGCESGSDGTNESLVDLNEVHDDDIDSDIE</sequence>
<name>A0A9Q1KMG1_9CARY</name>
<feature type="region of interest" description="Disordered" evidence="1">
    <location>
        <begin position="114"/>
        <end position="177"/>
    </location>
</feature>
<feature type="compositionally biased region" description="Acidic residues" evidence="1">
    <location>
        <begin position="168"/>
        <end position="177"/>
    </location>
</feature>
<protein>
    <submittedName>
        <fullName evidence="2">Uncharacterized protein</fullName>
    </submittedName>
</protein>
<evidence type="ECO:0000313" key="3">
    <source>
        <dbReference type="Proteomes" id="UP001153076"/>
    </source>
</evidence>
<dbReference type="EMBL" id="JAKOGI010000061">
    <property type="protein sequence ID" value="KAJ8446093.1"/>
    <property type="molecule type" value="Genomic_DNA"/>
</dbReference>
<gene>
    <name evidence="2" type="ORF">Cgig2_017595</name>
</gene>
<dbReference type="AlphaFoldDB" id="A0A9Q1KMG1"/>
<feature type="compositionally biased region" description="Basic and acidic residues" evidence="1">
    <location>
        <begin position="121"/>
        <end position="133"/>
    </location>
</feature>
<evidence type="ECO:0000256" key="1">
    <source>
        <dbReference type="SAM" id="MobiDB-lite"/>
    </source>
</evidence>
<feature type="compositionally biased region" description="Acidic residues" evidence="1">
    <location>
        <begin position="134"/>
        <end position="148"/>
    </location>
</feature>
<accession>A0A9Q1KMG1</accession>
<reference evidence="2" key="1">
    <citation type="submission" date="2022-04" db="EMBL/GenBank/DDBJ databases">
        <title>Carnegiea gigantea Genome sequencing and assembly v2.</title>
        <authorList>
            <person name="Copetti D."/>
            <person name="Sanderson M.J."/>
            <person name="Burquez A."/>
            <person name="Wojciechowski M.F."/>
        </authorList>
    </citation>
    <scope>NUCLEOTIDE SEQUENCE</scope>
    <source>
        <strain evidence="2">SGP5-SGP5p</strain>
        <tissue evidence="2">Aerial part</tissue>
    </source>
</reference>
<evidence type="ECO:0000313" key="2">
    <source>
        <dbReference type="EMBL" id="KAJ8446093.1"/>
    </source>
</evidence>